<dbReference type="RefSeq" id="WP_185066419.1">
    <property type="nucleotide sequence ID" value="NZ_BAABJP010000007.1"/>
</dbReference>
<dbReference type="SUPFAM" id="SSF56112">
    <property type="entry name" value="Protein kinase-like (PK-like)"/>
    <property type="match status" value="1"/>
</dbReference>
<reference evidence="4" key="1">
    <citation type="journal article" date="2019" name="Int. J. Syst. Evol. Microbiol.">
        <title>The Global Catalogue of Microorganisms (GCM) 10K type strain sequencing project: providing services to taxonomists for standard genome sequencing and annotation.</title>
        <authorList>
            <consortium name="The Broad Institute Genomics Platform"/>
            <consortium name="The Broad Institute Genome Sequencing Center for Infectious Disease"/>
            <person name="Wu L."/>
            <person name="Ma J."/>
        </authorList>
    </citation>
    <scope>NUCLEOTIDE SEQUENCE [LARGE SCALE GENOMIC DNA]</scope>
    <source>
        <strain evidence="4">JCM 18303</strain>
    </source>
</reference>
<dbReference type="InterPro" id="IPR011009">
    <property type="entry name" value="Kinase-like_dom_sf"/>
</dbReference>
<comment type="caution">
    <text evidence="3">The sequence shown here is derived from an EMBL/GenBank/DDBJ whole genome shotgun (WGS) entry which is preliminary data.</text>
</comment>
<keyword evidence="2" id="KW-1133">Transmembrane helix</keyword>
<organism evidence="3 4">
    <name type="scientific">Pseudonocardia eucalypti</name>
    <dbReference type="NCBI Taxonomy" id="648755"/>
    <lineage>
        <taxon>Bacteria</taxon>
        <taxon>Bacillati</taxon>
        <taxon>Actinomycetota</taxon>
        <taxon>Actinomycetes</taxon>
        <taxon>Pseudonocardiales</taxon>
        <taxon>Pseudonocardiaceae</taxon>
        <taxon>Pseudonocardia</taxon>
    </lineage>
</organism>
<keyword evidence="2" id="KW-0472">Membrane</keyword>
<sequence length="397" mass="43807">MSDFPSKEDYLKAVQHSEAFRCAELRSAEFALHPVWRIPSPASGTSAVVFKAVLDGEEQALRFPTRAGACHRDRYTALRDHFLGHRLTDCVAMSHWVDDAITVNGRTWPMIRMTWVNGRTLNRHVEDLVETGDTGALATLAGTWRDLVLRLQAAEFAHGDLQHGNVLVDGAGVPRLVDFDCSWIGRFAGQPPPSETGHRNYQPPGRPWGPRMDTFPGLVIYLSLLALSRNPAPWRSLHVGDNLLFQRDDFQPPFRTPTWTHLAALHDPEVDHLADRLREQCHPGSPIPELHELLTGAATRPWWERLDQPVPSTPPPPRGKPKRPKPSPTPRASARPTTKRAPLHRRISRALGATLAGLLTCGFFTAMSQGLGAPPATGLLAGLAMGILLATAVLVRQ</sequence>
<feature type="transmembrane region" description="Helical" evidence="2">
    <location>
        <begin position="350"/>
        <end position="370"/>
    </location>
</feature>
<dbReference type="Proteomes" id="UP001428817">
    <property type="component" value="Unassembled WGS sequence"/>
</dbReference>
<protein>
    <recommendedName>
        <fullName evidence="5">Protein kinase domain-containing protein</fullName>
    </recommendedName>
</protein>
<evidence type="ECO:0000313" key="3">
    <source>
        <dbReference type="EMBL" id="GAA5152624.1"/>
    </source>
</evidence>
<proteinExistence type="predicted"/>
<evidence type="ECO:0000256" key="2">
    <source>
        <dbReference type="SAM" id="Phobius"/>
    </source>
</evidence>
<dbReference type="EMBL" id="BAABJP010000007">
    <property type="protein sequence ID" value="GAA5152624.1"/>
    <property type="molecule type" value="Genomic_DNA"/>
</dbReference>
<gene>
    <name evidence="3" type="ORF">GCM10023321_21660</name>
</gene>
<feature type="region of interest" description="Disordered" evidence="1">
    <location>
        <begin position="305"/>
        <end position="345"/>
    </location>
</feature>
<name>A0ABP9PWE5_9PSEU</name>
<evidence type="ECO:0008006" key="5">
    <source>
        <dbReference type="Google" id="ProtNLM"/>
    </source>
</evidence>
<feature type="transmembrane region" description="Helical" evidence="2">
    <location>
        <begin position="376"/>
        <end position="395"/>
    </location>
</feature>
<accession>A0ABP9PWE5</accession>
<keyword evidence="2" id="KW-0812">Transmembrane</keyword>
<keyword evidence="4" id="KW-1185">Reference proteome</keyword>
<evidence type="ECO:0000256" key="1">
    <source>
        <dbReference type="SAM" id="MobiDB-lite"/>
    </source>
</evidence>
<evidence type="ECO:0000313" key="4">
    <source>
        <dbReference type="Proteomes" id="UP001428817"/>
    </source>
</evidence>